<feature type="transmembrane region" description="Helical" evidence="5">
    <location>
        <begin position="377"/>
        <end position="396"/>
    </location>
</feature>
<keyword evidence="4 5" id="KW-0472">Membrane</keyword>
<feature type="transmembrane region" description="Helical" evidence="5">
    <location>
        <begin position="253"/>
        <end position="270"/>
    </location>
</feature>
<evidence type="ECO:0000256" key="2">
    <source>
        <dbReference type="ARBA" id="ARBA00022692"/>
    </source>
</evidence>
<feature type="transmembrane region" description="Helical" evidence="5">
    <location>
        <begin position="282"/>
        <end position="300"/>
    </location>
</feature>
<keyword evidence="3 5" id="KW-1133">Transmembrane helix</keyword>
<evidence type="ECO:0000256" key="5">
    <source>
        <dbReference type="SAM" id="Phobius"/>
    </source>
</evidence>
<evidence type="ECO:0000313" key="8">
    <source>
        <dbReference type="Proteomes" id="UP000244937"/>
    </source>
</evidence>
<proteinExistence type="predicted"/>
<dbReference type="AlphaFoldDB" id="A0A2S1SH04"/>
<evidence type="ECO:0000256" key="4">
    <source>
        <dbReference type="ARBA" id="ARBA00023136"/>
    </source>
</evidence>
<comment type="subcellular location">
    <subcellularLocation>
        <location evidence="1">Membrane</location>
        <topology evidence="1">Multi-pass membrane protein</topology>
    </subcellularLocation>
</comment>
<dbReference type="Proteomes" id="UP000244937">
    <property type="component" value="Chromosome"/>
</dbReference>
<dbReference type="InterPro" id="IPR051533">
    <property type="entry name" value="WaaL-like"/>
</dbReference>
<feature type="transmembrane region" description="Helical" evidence="5">
    <location>
        <begin position="104"/>
        <end position="125"/>
    </location>
</feature>
<accession>A0A2S1SH04</accession>
<protein>
    <recommendedName>
        <fullName evidence="6">O-antigen ligase-related domain-containing protein</fullName>
    </recommendedName>
</protein>
<evidence type="ECO:0000259" key="6">
    <source>
        <dbReference type="Pfam" id="PF04932"/>
    </source>
</evidence>
<evidence type="ECO:0000313" key="7">
    <source>
        <dbReference type="EMBL" id="AWI25683.1"/>
    </source>
</evidence>
<dbReference type="PANTHER" id="PTHR37422">
    <property type="entry name" value="TEICHURONIC ACID BIOSYNTHESIS PROTEIN TUAE"/>
    <property type="match status" value="1"/>
</dbReference>
<keyword evidence="8" id="KW-1185">Reference proteome</keyword>
<dbReference type="Pfam" id="PF04932">
    <property type="entry name" value="Wzy_C"/>
    <property type="match status" value="1"/>
</dbReference>
<dbReference type="OrthoDB" id="1118890at2"/>
<feature type="transmembrane region" description="Helical" evidence="5">
    <location>
        <begin position="162"/>
        <end position="181"/>
    </location>
</feature>
<feature type="transmembrane region" description="Helical" evidence="5">
    <location>
        <begin position="201"/>
        <end position="222"/>
    </location>
</feature>
<organism evidence="7 8">
    <name type="scientific">Flavobacterium pallidum</name>
    <dbReference type="NCBI Taxonomy" id="2172098"/>
    <lineage>
        <taxon>Bacteria</taxon>
        <taxon>Pseudomonadati</taxon>
        <taxon>Bacteroidota</taxon>
        <taxon>Flavobacteriia</taxon>
        <taxon>Flavobacteriales</taxon>
        <taxon>Flavobacteriaceae</taxon>
        <taxon>Flavobacterium</taxon>
    </lineage>
</organism>
<feature type="domain" description="O-antigen ligase-related" evidence="6">
    <location>
        <begin position="241"/>
        <end position="385"/>
    </location>
</feature>
<evidence type="ECO:0000256" key="1">
    <source>
        <dbReference type="ARBA" id="ARBA00004141"/>
    </source>
</evidence>
<gene>
    <name evidence="7" type="ORF">HYN49_07090</name>
</gene>
<dbReference type="PANTHER" id="PTHR37422:SF17">
    <property type="entry name" value="O-ANTIGEN LIGASE"/>
    <property type="match status" value="1"/>
</dbReference>
<feature type="transmembrane region" description="Helical" evidence="5">
    <location>
        <begin position="408"/>
        <end position="431"/>
    </location>
</feature>
<dbReference type="InterPro" id="IPR007016">
    <property type="entry name" value="O-antigen_ligase-rel_domated"/>
</dbReference>
<evidence type="ECO:0000256" key="3">
    <source>
        <dbReference type="ARBA" id="ARBA00022989"/>
    </source>
</evidence>
<keyword evidence="2 5" id="KW-0812">Transmembrane</keyword>
<dbReference type="EMBL" id="CP029187">
    <property type="protein sequence ID" value="AWI25683.1"/>
    <property type="molecule type" value="Genomic_DNA"/>
</dbReference>
<feature type="transmembrane region" description="Helical" evidence="5">
    <location>
        <begin position="12"/>
        <end position="45"/>
    </location>
</feature>
<dbReference type="KEGG" id="fpal:HYN49_07090"/>
<dbReference type="GO" id="GO:0016020">
    <property type="term" value="C:membrane"/>
    <property type="evidence" value="ECO:0007669"/>
    <property type="project" value="UniProtKB-SubCell"/>
</dbReference>
<sequence length="453" mass="50614">MNEKTIRYVPLLLIHVAIAIIVFLLPFLAKVLSLFVLFWGIIYVVKKRNKGNEVLIVAAYITGLEVFLRCTDGLIIYEFAKYGVSLMIFIGMFYSGFSKNAIPYWIYLLLLIPSVIIAAFVLNSSMEDRKIISFVISGPLCLGVCSLYTYKRMITYEQMHKILLALGMPIICLTVYLFLYNPSVRDVITGTDSNAMTSGGFGPNQVSTALGIGIFIFVLRAILQSKTNFMVLINILIACTIAFRGIVTFSRGGVITAIAMIVLLIFGVYSRSKGKAKVKMHYFIVGTLVCAFLIWTYSISQTNGLIENRYANKDAAGRVKESKFTGREDLAKTELNAFYENPILGVGVGKSIEIREAETGINAASHNEITRLLAEHGSLGILMLLILFVTPIILHLDNRANFFMFPILFFWLLTINHAAMRIAAPAFVYSLSLLKVEMGYSPRKKPRAVKHLR</sequence>
<reference evidence="7 8" key="1">
    <citation type="submission" date="2018-05" db="EMBL/GenBank/DDBJ databases">
        <title>Genome sequencing of Flavobacterium sp. HYN0049.</title>
        <authorList>
            <person name="Yi H."/>
            <person name="Baek C."/>
        </authorList>
    </citation>
    <scope>NUCLEOTIDE SEQUENCE [LARGE SCALE GENOMIC DNA]</scope>
    <source>
        <strain evidence="7 8">HYN0049</strain>
    </source>
</reference>
<feature type="transmembrane region" description="Helical" evidence="5">
    <location>
        <begin position="74"/>
        <end position="97"/>
    </location>
</feature>
<name>A0A2S1SH04_9FLAO</name>
<feature type="transmembrane region" description="Helical" evidence="5">
    <location>
        <begin position="131"/>
        <end position="150"/>
    </location>
</feature>
<feature type="transmembrane region" description="Helical" evidence="5">
    <location>
        <begin position="229"/>
        <end position="247"/>
    </location>
</feature>
<dbReference type="RefSeq" id="WP_108903469.1">
    <property type="nucleotide sequence ID" value="NZ_CP029187.1"/>
</dbReference>